<dbReference type="SUPFAM" id="SSF53822">
    <property type="entry name" value="Periplasmic binding protein-like I"/>
    <property type="match status" value="1"/>
</dbReference>
<dbReference type="PANTHER" id="PTHR46847:SF1">
    <property type="entry name" value="D-ALLOSE-BINDING PERIPLASMIC PROTEIN-RELATED"/>
    <property type="match status" value="1"/>
</dbReference>
<gene>
    <name evidence="5" type="ORF">DRJ04_01010</name>
</gene>
<evidence type="ECO:0000313" key="6">
    <source>
        <dbReference type="Proteomes" id="UP000280417"/>
    </source>
</evidence>
<name>A0A662DKV5_UNCAE</name>
<evidence type="ECO:0000256" key="3">
    <source>
        <dbReference type="ARBA" id="ARBA00022729"/>
    </source>
</evidence>
<dbReference type="Proteomes" id="UP000280417">
    <property type="component" value="Unassembled WGS sequence"/>
</dbReference>
<dbReference type="PANTHER" id="PTHR46847">
    <property type="entry name" value="D-ALLOSE-BINDING PERIPLASMIC PROTEIN-RELATED"/>
    <property type="match status" value="1"/>
</dbReference>
<evidence type="ECO:0000256" key="1">
    <source>
        <dbReference type="ARBA" id="ARBA00004196"/>
    </source>
</evidence>
<dbReference type="InterPro" id="IPR025997">
    <property type="entry name" value="SBP_2_dom"/>
</dbReference>
<dbReference type="AlphaFoldDB" id="A0A662DKV5"/>
<evidence type="ECO:0000313" key="5">
    <source>
        <dbReference type="EMBL" id="RLE15157.1"/>
    </source>
</evidence>
<evidence type="ECO:0000256" key="2">
    <source>
        <dbReference type="ARBA" id="ARBA00007639"/>
    </source>
</evidence>
<organism evidence="5 6">
    <name type="scientific">Aerophobetes bacterium</name>
    <dbReference type="NCBI Taxonomy" id="2030807"/>
    <lineage>
        <taxon>Bacteria</taxon>
        <taxon>Candidatus Aerophobota</taxon>
    </lineage>
</organism>
<proteinExistence type="inferred from homology"/>
<dbReference type="Pfam" id="PF13407">
    <property type="entry name" value="Peripla_BP_4"/>
    <property type="match status" value="1"/>
</dbReference>
<feature type="domain" description="Periplasmic binding protein" evidence="4">
    <location>
        <begin position="70"/>
        <end position="328"/>
    </location>
</feature>
<sequence>MKKSFRLYLVLGLVLVAVMFFSLCAFGQSTRYVLDKDTAYDVFLHKHAWIDWWNNSPKIGQYKVEPPYKIGFITSWRGNPWQETCIAEFKREVGRSTLIKDFVHMDSAGSIDIEMQNLKSMFTMWKAGELNGIIVDPLDAKAFVSTIEEIYDAGCPIILFNNAADTTKYTCYVGNDPWTFGTQAAEWLARKLNYKGKILFFRGLKGYPIDEGRSGGGLSVFEKYKDIKIAAIDYGDWSYDKAKNLFMNMVTAHPDFDGIFSVGGQMSNAVIDAMVELGMDPSRYPHASEDQNGFLQKCIQYNIPAYASCHPSICSAIAVVLMEMLLQGYPVPKMYFYPAPGITTEEMKDYVRPNAPEGIFVFTPLSDEKLNEILK</sequence>
<comment type="similarity">
    <text evidence="2">Belongs to the bacterial solute-binding protein 2 family.</text>
</comment>
<dbReference type="GO" id="GO:0030246">
    <property type="term" value="F:carbohydrate binding"/>
    <property type="evidence" value="ECO:0007669"/>
    <property type="project" value="UniProtKB-ARBA"/>
</dbReference>
<comment type="caution">
    <text evidence="5">The sequence shown here is derived from an EMBL/GenBank/DDBJ whole genome shotgun (WGS) entry which is preliminary data.</text>
</comment>
<dbReference type="GO" id="GO:0030313">
    <property type="term" value="C:cell envelope"/>
    <property type="evidence" value="ECO:0007669"/>
    <property type="project" value="UniProtKB-SubCell"/>
</dbReference>
<comment type="subcellular location">
    <subcellularLocation>
        <location evidence="1">Cell envelope</location>
    </subcellularLocation>
</comment>
<reference evidence="5 6" key="1">
    <citation type="submission" date="2018-06" db="EMBL/GenBank/DDBJ databases">
        <title>Extensive metabolic versatility and redundancy in microbially diverse, dynamic hydrothermal sediments.</title>
        <authorList>
            <person name="Dombrowski N."/>
            <person name="Teske A."/>
            <person name="Baker B.J."/>
        </authorList>
    </citation>
    <scope>NUCLEOTIDE SEQUENCE [LARGE SCALE GENOMIC DNA]</scope>
    <source>
        <strain evidence="5">B3_G15</strain>
    </source>
</reference>
<protein>
    <recommendedName>
        <fullName evidence="4">Periplasmic binding protein domain-containing protein</fullName>
    </recommendedName>
</protein>
<keyword evidence="3" id="KW-0732">Signal</keyword>
<dbReference type="Gene3D" id="3.40.50.2300">
    <property type="match status" value="2"/>
</dbReference>
<accession>A0A662DKV5</accession>
<evidence type="ECO:0000259" key="4">
    <source>
        <dbReference type="Pfam" id="PF13407"/>
    </source>
</evidence>
<dbReference type="InterPro" id="IPR028082">
    <property type="entry name" value="Peripla_BP_I"/>
</dbReference>
<dbReference type="EMBL" id="QMQA01000015">
    <property type="protein sequence ID" value="RLE15157.1"/>
    <property type="molecule type" value="Genomic_DNA"/>
</dbReference>